<dbReference type="SMART" id="SM00327">
    <property type="entry name" value="VWA"/>
    <property type="match status" value="1"/>
</dbReference>
<evidence type="ECO:0000313" key="8">
    <source>
        <dbReference type="EMBL" id="CAH3183434.1"/>
    </source>
</evidence>
<feature type="domain" description="VWFA" evidence="6">
    <location>
        <begin position="380"/>
        <end position="556"/>
    </location>
</feature>
<evidence type="ECO:0000259" key="7">
    <source>
        <dbReference type="PROSITE" id="PS51092"/>
    </source>
</evidence>
<dbReference type="Gene3D" id="3.40.50.410">
    <property type="entry name" value="von Willebrand factor, type A domain"/>
    <property type="match status" value="1"/>
</dbReference>
<dbReference type="SMART" id="SM00059">
    <property type="entry name" value="FN2"/>
    <property type="match status" value="1"/>
</dbReference>
<dbReference type="PROSITE" id="PS01285">
    <property type="entry name" value="FA58C_1"/>
    <property type="match status" value="1"/>
</dbReference>
<dbReference type="Pfam" id="PF00754">
    <property type="entry name" value="F5_F8_type_C"/>
    <property type="match status" value="1"/>
</dbReference>
<comment type="caution">
    <text evidence="3">Lacks conserved residue(s) required for the propagation of feature annotation.</text>
</comment>
<evidence type="ECO:0000256" key="1">
    <source>
        <dbReference type="ARBA" id="ARBA00022737"/>
    </source>
</evidence>
<dbReference type="PANTHER" id="PTHR24020">
    <property type="entry name" value="COLLAGEN ALPHA"/>
    <property type="match status" value="1"/>
</dbReference>
<dbReference type="InterPro" id="IPR000562">
    <property type="entry name" value="FN_type2_dom"/>
</dbReference>
<dbReference type="InterPro" id="IPR013806">
    <property type="entry name" value="Kringle-like"/>
</dbReference>
<dbReference type="InterPro" id="IPR050525">
    <property type="entry name" value="ECM_Assembly_Org"/>
</dbReference>
<keyword evidence="4" id="KW-0732">Signal</keyword>
<dbReference type="SUPFAM" id="SSF53300">
    <property type="entry name" value="vWA-like"/>
    <property type="match status" value="1"/>
</dbReference>
<dbReference type="InterPro" id="IPR000421">
    <property type="entry name" value="FA58C"/>
</dbReference>
<dbReference type="Pfam" id="PF00092">
    <property type="entry name" value="VWA"/>
    <property type="match status" value="1"/>
</dbReference>
<dbReference type="InterPro" id="IPR008979">
    <property type="entry name" value="Galactose-bd-like_sf"/>
</dbReference>
<organism evidence="8 9">
    <name type="scientific">Porites evermanni</name>
    <dbReference type="NCBI Taxonomy" id="104178"/>
    <lineage>
        <taxon>Eukaryota</taxon>
        <taxon>Metazoa</taxon>
        <taxon>Cnidaria</taxon>
        <taxon>Anthozoa</taxon>
        <taxon>Hexacorallia</taxon>
        <taxon>Scleractinia</taxon>
        <taxon>Fungiina</taxon>
        <taxon>Poritidae</taxon>
        <taxon>Porites</taxon>
    </lineage>
</organism>
<dbReference type="PROSITE" id="PS01286">
    <property type="entry name" value="FA58C_2"/>
    <property type="match status" value="1"/>
</dbReference>
<dbReference type="PROSITE" id="PS51257">
    <property type="entry name" value="PROKAR_LIPOPROTEIN"/>
    <property type="match status" value="1"/>
</dbReference>
<feature type="domain" description="Fibronectin type-II" evidence="7">
    <location>
        <begin position="33"/>
        <end position="79"/>
    </location>
</feature>
<gene>
    <name evidence="8" type="ORF">PEVE_00014883</name>
</gene>
<proteinExistence type="predicted"/>
<dbReference type="Pfam" id="PF00040">
    <property type="entry name" value="fn2"/>
    <property type="match status" value="1"/>
</dbReference>
<dbReference type="PROSITE" id="PS51092">
    <property type="entry name" value="FN2_2"/>
    <property type="match status" value="1"/>
</dbReference>
<dbReference type="CDD" id="cd00062">
    <property type="entry name" value="FN2"/>
    <property type="match status" value="1"/>
</dbReference>
<keyword evidence="1" id="KW-0677">Repeat</keyword>
<dbReference type="PROSITE" id="PS50234">
    <property type="entry name" value="VWFA"/>
    <property type="match status" value="1"/>
</dbReference>
<keyword evidence="9" id="KW-1185">Reference proteome</keyword>
<comment type="caution">
    <text evidence="8">The sequence shown here is derived from an EMBL/GenBank/DDBJ whole genome shotgun (WGS) entry which is preliminary data.</text>
</comment>
<dbReference type="InterPro" id="IPR036465">
    <property type="entry name" value="vWFA_dom_sf"/>
</dbReference>
<dbReference type="PRINTS" id="PR00013">
    <property type="entry name" value="FNTYPEII"/>
</dbReference>
<dbReference type="Gene3D" id="2.60.120.260">
    <property type="entry name" value="Galactose-binding domain-like"/>
    <property type="match status" value="2"/>
</dbReference>
<dbReference type="CDD" id="cd00057">
    <property type="entry name" value="FA58C"/>
    <property type="match status" value="1"/>
</dbReference>
<feature type="chain" id="PRO_5046928285" evidence="4">
    <location>
        <begin position="23"/>
        <end position="935"/>
    </location>
</feature>
<evidence type="ECO:0000256" key="4">
    <source>
        <dbReference type="SAM" id="SignalP"/>
    </source>
</evidence>
<dbReference type="InterPro" id="IPR002035">
    <property type="entry name" value="VWF_A"/>
</dbReference>
<reference evidence="8 9" key="1">
    <citation type="submission" date="2022-05" db="EMBL/GenBank/DDBJ databases">
        <authorList>
            <consortium name="Genoscope - CEA"/>
            <person name="William W."/>
        </authorList>
    </citation>
    <scope>NUCLEOTIDE SEQUENCE [LARGE SCALE GENOMIC DNA]</scope>
</reference>
<sequence>MMKRTIFLLVLLSACCCRLSVAGNGAMCNMKTSDGKCCVFPFVYRGQTFNACTSSRASRLWCSLSPSYDEDRKYGWCRGMEGKISGDDHTWVYANGRYMGKDNGRWNVPTSFYFSADIQVVAVYVKNVGGSGGLIASFGNGVVTDSTWKCTTQGIRNWEKVGFDDNNWPAAKVHSGNSGNGRVYGIASEAKWIGPSLLNAANIYCRRRMSISTGQKPAVEGPCDKPLGLQSGWVENSQMTASTVWDWKHAAWRGRLHMPKQGTFRGSWSAKYNNQDQWLQVSFNRPMKFTAIATQGRQDYSQWVTSYSLSYSEDGTKYTIYSVGGHQKVFSANRDRNSVVKHSITPNIEARCLRLHPKTWQAGISMRMELYGCLKACKVDVGILMDESGSVSKADFEQQKNFVKALAGHFQFGPSASQFGVITFSTNAKLDITLNRYKDAASFQRGVNTISHEGGWTYTGKALNLAYKQLFTAAKGARAKVAKVLIIVTDGQSTGGMQTLKAPIKLLKDSSVNIISIGVGSKTNQNELKFMASSPDNTHVFSVQNMNQLQTLISSITASSCTTYNCRFVTCDYSKWSAWSATCGTGMRRARNLVKVNEHYIKKQGGCSGLKVTCDRQETETRTTTNCNRHLCTAKTTSHGTLHSTIHRNNSQKSKVTVAHLNVRSLKTREHLIQVRNLMDEKKYAILAISESWLNSSVKNAEVESDGYSLSRLDRPRNMKNDLRYLKTYPEYQTPVFTNYGCKFSTKRSSHFCCASLTSLLIVMLPALKISGTAIRKRFNTHVFSVQNMNQLQTLISSITASSCTTYNCRFVTCDYGQWSAWSATCGTGMTRARNLVKVNEHYIKKQGGCSGLKVTCDRQETETRTTTNCNPCISMTCSWYPWSSWSSTCGRITRQRISKATQSIVNRPNCNGLQTSCPKPEVESSYISCMYSCI</sequence>
<dbReference type="Proteomes" id="UP001159427">
    <property type="component" value="Unassembled WGS sequence"/>
</dbReference>
<dbReference type="SMART" id="SM00231">
    <property type="entry name" value="FA58C"/>
    <property type="match status" value="1"/>
</dbReference>
<evidence type="ECO:0000313" key="9">
    <source>
        <dbReference type="Proteomes" id="UP001159427"/>
    </source>
</evidence>
<dbReference type="PROSITE" id="PS00023">
    <property type="entry name" value="FN2_1"/>
    <property type="match status" value="1"/>
</dbReference>
<keyword evidence="2" id="KW-1015">Disulfide bond</keyword>
<dbReference type="PROSITE" id="PS50022">
    <property type="entry name" value="FA58C_3"/>
    <property type="match status" value="1"/>
</dbReference>
<evidence type="ECO:0000259" key="5">
    <source>
        <dbReference type="PROSITE" id="PS50022"/>
    </source>
</evidence>
<dbReference type="PRINTS" id="PR00453">
    <property type="entry name" value="VWFADOMAIN"/>
</dbReference>
<dbReference type="SUPFAM" id="SSF57440">
    <property type="entry name" value="Kringle-like"/>
    <property type="match status" value="1"/>
</dbReference>
<dbReference type="SUPFAM" id="SSF49785">
    <property type="entry name" value="Galactose-binding domain-like"/>
    <property type="match status" value="1"/>
</dbReference>
<evidence type="ECO:0000259" key="6">
    <source>
        <dbReference type="PROSITE" id="PS50234"/>
    </source>
</evidence>
<dbReference type="PANTHER" id="PTHR24020:SF20">
    <property type="entry name" value="PH DOMAIN-CONTAINING PROTEIN"/>
    <property type="match status" value="1"/>
</dbReference>
<feature type="signal peptide" evidence="4">
    <location>
        <begin position="1"/>
        <end position="22"/>
    </location>
</feature>
<evidence type="ECO:0000256" key="2">
    <source>
        <dbReference type="ARBA" id="ARBA00023157"/>
    </source>
</evidence>
<accession>A0ABN8RZA3</accession>
<feature type="domain" description="F5/8 type C" evidence="5">
    <location>
        <begin position="223"/>
        <end position="373"/>
    </location>
</feature>
<dbReference type="EMBL" id="CALNXI010002130">
    <property type="protein sequence ID" value="CAH3183434.1"/>
    <property type="molecule type" value="Genomic_DNA"/>
</dbReference>
<protein>
    <submittedName>
        <fullName evidence="8">Uncharacterized protein</fullName>
    </submittedName>
</protein>
<evidence type="ECO:0000256" key="3">
    <source>
        <dbReference type="PROSITE-ProRule" id="PRU00479"/>
    </source>
</evidence>
<dbReference type="Gene3D" id="2.10.10.10">
    <property type="entry name" value="Fibronectin, type II, collagen-binding"/>
    <property type="match status" value="1"/>
</dbReference>
<name>A0ABN8RZA3_9CNID</name>
<dbReference type="InterPro" id="IPR036943">
    <property type="entry name" value="FN_type2_sf"/>
</dbReference>